<evidence type="ECO:0000313" key="1">
    <source>
        <dbReference type="EMBL" id="CAG7725052.1"/>
    </source>
</evidence>
<dbReference type="EMBL" id="CAJVCH010117008">
    <property type="protein sequence ID" value="CAG7725052.1"/>
    <property type="molecule type" value="Genomic_DNA"/>
</dbReference>
<keyword evidence="2" id="KW-1185">Reference proteome</keyword>
<evidence type="ECO:0000313" key="2">
    <source>
        <dbReference type="Proteomes" id="UP000708208"/>
    </source>
</evidence>
<gene>
    <name evidence="1" type="ORF">AFUS01_LOCUS14035</name>
</gene>
<accession>A0A8J2JVZ4</accession>
<reference evidence="1" key="1">
    <citation type="submission" date="2021-06" db="EMBL/GenBank/DDBJ databases">
        <authorList>
            <person name="Hodson N. C."/>
            <person name="Mongue J. A."/>
            <person name="Jaron S. K."/>
        </authorList>
    </citation>
    <scope>NUCLEOTIDE SEQUENCE</scope>
</reference>
<dbReference type="Proteomes" id="UP000708208">
    <property type="component" value="Unassembled WGS sequence"/>
</dbReference>
<protein>
    <submittedName>
        <fullName evidence="1">Uncharacterized protein</fullName>
    </submittedName>
</protein>
<organism evidence="1 2">
    <name type="scientific">Allacma fusca</name>
    <dbReference type="NCBI Taxonomy" id="39272"/>
    <lineage>
        <taxon>Eukaryota</taxon>
        <taxon>Metazoa</taxon>
        <taxon>Ecdysozoa</taxon>
        <taxon>Arthropoda</taxon>
        <taxon>Hexapoda</taxon>
        <taxon>Collembola</taxon>
        <taxon>Symphypleona</taxon>
        <taxon>Sminthuridae</taxon>
        <taxon>Allacma</taxon>
    </lineage>
</organism>
<feature type="non-terminal residue" evidence="1">
    <location>
        <position position="1"/>
    </location>
</feature>
<dbReference type="AlphaFoldDB" id="A0A8J2JVZ4"/>
<proteinExistence type="predicted"/>
<name>A0A8J2JVZ4_9HEXA</name>
<sequence>MNIGRRLFLYSDLSWKLIKHFIT</sequence>
<comment type="caution">
    <text evidence="1">The sequence shown here is derived from an EMBL/GenBank/DDBJ whole genome shotgun (WGS) entry which is preliminary data.</text>
</comment>